<keyword evidence="6 8" id="KW-1133">Transmembrane helix</keyword>
<evidence type="ECO:0000256" key="7">
    <source>
        <dbReference type="ARBA" id="ARBA00023136"/>
    </source>
</evidence>
<keyword evidence="7 8" id="KW-0472">Membrane</keyword>
<evidence type="ECO:0000256" key="5">
    <source>
        <dbReference type="ARBA" id="ARBA00022692"/>
    </source>
</evidence>
<keyword evidence="3" id="KW-0813">Transport</keyword>
<organism evidence="9 10">
    <name type="scientific">Rothia santali</name>
    <dbReference type="NCBI Taxonomy" id="2949643"/>
    <lineage>
        <taxon>Bacteria</taxon>
        <taxon>Bacillati</taxon>
        <taxon>Actinomycetota</taxon>
        <taxon>Actinomycetes</taxon>
        <taxon>Micrococcales</taxon>
        <taxon>Micrococcaceae</taxon>
        <taxon>Rothia</taxon>
    </lineage>
</organism>
<evidence type="ECO:0000256" key="8">
    <source>
        <dbReference type="SAM" id="Phobius"/>
    </source>
</evidence>
<feature type="transmembrane region" description="Helical" evidence="8">
    <location>
        <begin position="170"/>
        <end position="189"/>
    </location>
</feature>
<reference evidence="9" key="1">
    <citation type="submission" date="2022-06" db="EMBL/GenBank/DDBJ databases">
        <title>Rothia sp. isolated from sandalwood seedling.</title>
        <authorList>
            <person name="Tuikhar N."/>
            <person name="Kirdat K."/>
            <person name="Thorat V."/>
            <person name="Swetha P."/>
            <person name="Padma S."/>
            <person name="Sundararaj R."/>
            <person name="Yadav A."/>
        </authorList>
    </citation>
    <scope>NUCLEOTIDE SEQUENCE</scope>
    <source>
        <strain evidence="9">AR01</strain>
    </source>
</reference>
<dbReference type="PANTHER" id="PTHR31686">
    <property type="match status" value="1"/>
</dbReference>
<protein>
    <recommendedName>
        <fullName evidence="11">C4-dicarboxylate ABC transporter</fullName>
    </recommendedName>
</protein>
<evidence type="ECO:0000256" key="4">
    <source>
        <dbReference type="ARBA" id="ARBA00022475"/>
    </source>
</evidence>
<evidence type="ECO:0008006" key="11">
    <source>
        <dbReference type="Google" id="ProtNLM"/>
    </source>
</evidence>
<feature type="transmembrane region" description="Helical" evidence="8">
    <location>
        <begin position="195"/>
        <end position="218"/>
    </location>
</feature>
<comment type="caution">
    <text evidence="9">The sequence shown here is derived from an EMBL/GenBank/DDBJ whole genome shotgun (WGS) entry which is preliminary data.</text>
</comment>
<evidence type="ECO:0000256" key="3">
    <source>
        <dbReference type="ARBA" id="ARBA00022448"/>
    </source>
</evidence>
<dbReference type="Gene3D" id="1.50.10.150">
    <property type="entry name" value="Voltage-dependent anion channel"/>
    <property type="match status" value="1"/>
</dbReference>
<evidence type="ECO:0000313" key="10">
    <source>
        <dbReference type="Proteomes" id="UP001139502"/>
    </source>
</evidence>
<feature type="transmembrane region" description="Helical" evidence="8">
    <location>
        <begin position="58"/>
        <end position="82"/>
    </location>
</feature>
<dbReference type="InterPro" id="IPR038665">
    <property type="entry name" value="Voltage-dep_anion_channel_sf"/>
</dbReference>
<dbReference type="GO" id="GO:0055085">
    <property type="term" value="P:transmembrane transport"/>
    <property type="evidence" value="ECO:0007669"/>
    <property type="project" value="InterPro"/>
</dbReference>
<keyword evidence="5 8" id="KW-0812">Transmembrane</keyword>
<evidence type="ECO:0000256" key="6">
    <source>
        <dbReference type="ARBA" id="ARBA00022989"/>
    </source>
</evidence>
<sequence length="235" mass="24120">MLGLIGAVAIPCLVAARGRYRPEEAFGGWLMPVVPPMVSASAGALLLPHAPAGLPREALLWGCYALFALSLAASLLVTSLIVRRLVRHGVGAPGAVPTLWIVLGFAGQSATAVNLLADRAPLAADDAVAGSLLRFAVAYGALALGFALLWTALALVLTLRAVRRGLPFSLTWWSFTFPVGTCATGLSALAGHTGLTAVTVLAVAYCAGLVAAWCVVGARTLHGVAIRGDLLLPPR</sequence>
<keyword evidence="10" id="KW-1185">Reference proteome</keyword>
<gene>
    <name evidence="9" type="ORF">NBM05_11150</name>
</gene>
<dbReference type="Pfam" id="PF03595">
    <property type="entry name" value="SLAC1"/>
    <property type="match status" value="1"/>
</dbReference>
<evidence type="ECO:0000313" key="9">
    <source>
        <dbReference type="EMBL" id="MCP3426541.1"/>
    </source>
</evidence>
<comment type="subcellular location">
    <subcellularLocation>
        <location evidence="1">Cell membrane</location>
        <topology evidence="1">Multi-pass membrane protein</topology>
    </subcellularLocation>
</comment>
<evidence type="ECO:0000256" key="1">
    <source>
        <dbReference type="ARBA" id="ARBA00004651"/>
    </source>
</evidence>
<accession>A0A9X2HIY2</accession>
<dbReference type="PANTHER" id="PTHR31686:SF1">
    <property type="entry name" value="SULFITE EFFLUX PUMP SSU1"/>
    <property type="match status" value="1"/>
</dbReference>
<proteinExistence type="inferred from homology"/>
<dbReference type="AlphaFoldDB" id="A0A9X2HIY2"/>
<name>A0A9X2HIY2_9MICC</name>
<dbReference type="GO" id="GO:0005886">
    <property type="term" value="C:plasma membrane"/>
    <property type="evidence" value="ECO:0007669"/>
    <property type="project" value="UniProtKB-SubCell"/>
</dbReference>
<feature type="transmembrane region" description="Helical" evidence="8">
    <location>
        <begin position="94"/>
        <end position="117"/>
    </location>
</feature>
<feature type="transmembrane region" description="Helical" evidence="8">
    <location>
        <begin position="137"/>
        <end position="158"/>
    </location>
</feature>
<evidence type="ECO:0000256" key="2">
    <source>
        <dbReference type="ARBA" id="ARBA00008566"/>
    </source>
</evidence>
<dbReference type="Proteomes" id="UP001139502">
    <property type="component" value="Unassembled WGS sequence"/>
</dbReference>
<dbReference type="RefSeq" id="WP_254167349.1">
    <property type="nucleotide sequence ID" value="NZ_JANAFB010000029.1"/>
</dbReference>
<dbReference type="InterPro" id="IPR004695">
    <property type="entry name" value="SLAC1/Mae1/Ssu1/TehA"/>
</dbReference>
<dbReference type="EMBL" id="JANAFB010000029">
    <property type="protein sequence ID" value="MCP3426541.1"/>
    <property type="molecule type" value="Genomic_DNA"/>
</dbReference>
<dbReference type="InterPro" id="IPR051629">
    <property type="entry name" value="Sulfite_efflux_TDT"/>
</dbReference>
<keyword evidence="4" id="KW-1003">Cell membrane</keyword>
<comment type="similarity">
    <text evidence="2">Belongs to the tellurite-resistance/dicarboxylate transporter (TDT) family.</text>
</comment>